<dbReference type="OrthoDB" id="7186565at2"/>
<keyword evidence="3" id="KW-1185">Reference proteome</keyword>
<name>A0A212A786_9RHOB</name>
<sequence length="174" mass="19074">MGTSGAKGEPAGLLGKRHMIFLTLGTQLPFDRLVKAMDEVAPSLQEAIFGQIGNARVKPANFESVDFLAPREFKQHFDAARVIVGHAGIGTILSGLKAEKPLVLMARRVAFGEHRNDHQLATVSQMNRIPGIHIAETREDLQALLSEPDLAPMKAEESLSRQNLLTRLRAEIFS</sequence>
<gene>
    <name evidence="2" type="ORF">CDV49_17415</name>
</gene>
<reference evidence="2 3" key="1">
    <citation type="submission" date="2016-12" db="EMBL/GenBank/DDBJ databases">
        <title>Comparison of Traditional DNA-DNA Hybridization with In Silico Genomic Analysis.</title>
        <authorList>
            <person name="Nicholson A.C."/>
            <person name="Humrighouse B.W."/>
            <person name="Graziano J."/>
            <person name="Lasker B."/>
            <person name="Whitney A.M."/>
            <person name="Mcquiston J.R."/>
        </authorList>
    </citation>
    <scope>NUCLEOTIDE SEQUENCE [LARGE SCALE GENOMIC DNA]</scope>
    <source>
        <strain evidence="2 3">H2240</strain>
    </source>
</reference>
<dbReference type="EMBL" id="NIPW01000040">
    <property type="protein sequence ID" value="OWJ75342.1"/>
    <property type="molecule type" value="Genomic_DNA"/>
</dbReference>
<evidence type="ECO:0000259" key="1">
    <source>
        <dbReference type="Pfam" id="PF04101"/>
    </source>
</evidence>
<dbReference type="InterPro" id="IPR007235">
    <property type="entry name" value="Glyco_trans_28_C"/>
</dbReference>
<dbReference type="Gene3D" id="3.40.50.2000">
    <property type="entry name" value="Glycogen Phosphorylase B"/>
    <property type="match status" value="1"/>
</dbReference>
<dbReference type="SUPFAM" id="SSF53756">
    <property type="entry name" value="UDP-Glycosyltransferase/glycogen phosphorylase"/>
    <property type="match status" value="1"/>
</dbReference>
<evidence type="ECO:0000313" key="2">
    <source>
        <dbReference type="EMBL" id="OWJ75342.1"/>
    </source>
</evidence>
<organism evidence="2 3">
    <name type="scientific">Haematobacter genomosp. 1</name>
    <dbReference type="NCBI Taxonomy" id="366618"/>
    <lineage>
        <taxon>Bacteria</taxon>
        <taxon>Pseudomonadati</taxon>
        <taxon>Pseudomonadota</taxon>
        <taxon>Alphaproteobacteria</taxon>
        <taxon>Rhodobacterales</taxon>
        <taxon>Paracoccaceae</taxon>
        <taxon>Haematobacter</taxon>
    </lineage>
</organism>
<dbReference type="Proteomes" id="UP000196878">
    <property type="component" value="Unassembled WGS sequence"/>
</dbReference>
<feature type="domain" description="Glycosyl transferase family 28 C-terminal" evidence="1">
    <location>
        <begin position="19"/>
        <end position="157"/>
    </location>
</feature>
<dbReference type="AlphaFoldDB" id="A0A212A786"/>
<dbReference type="GO" id="GO:0016758">
    <property type="term" value="F:hexosyltransferase activity"/>
    <property type="evidence" value="ECO:0007669"/>
    <property type="project" value="InterPro"/>
</dbReference>
<accession>A0A212A786</accession>
<dbReference type="Pfam" id="PF04101">
    <property type="entry name" value="Glyco_tran_28_C"/>
    <property type="match status" value="1"/>
</dbReference>
<comment type="caution">
    <text evidence="2">The sequence shown here is derived from an EMBL/GenBank/DDBJ whole genome shotgun (WGS) entry which is preliminary data.</text>
</comment>
<proteinExistence type="predicted"/>
<keyword evidence="2" id="KW-0808">Transferase</keyword>
<evidence type="ECO:0000313" key="3">
    <source>
        <dbReference type="Proteomes" id="UP000196878"/>
    </source>
</evidence>
<protein>
    <submittedName>
        <fullName evidence="2">Glucuronosyltransferase</fullName>
    </submittedName>
</protein>